<organism evidence="2 3">
    <name type="scientific">Rothia koreensis</name>
    <dbReference type="NCBI Taxonomy" id="592378"/>
    <lineage>
        <taxon>Bacteria</taxon>
        <taxon>Bacillati</taxon>
        <taxon>Actinomycetota</taxon>
        <taxon>Actinomycetes</taxon>
        <taxon>Micrococcales</taxon>
        <taxon>Micrococcaceae</taxon>
        <taxon>Rothia</taxon>
    </lineage>
</organism>
<dbReference type="InterPro" id="IPR051453">
    <property type="entry name" value="MBL_Glyoxalase_II"/>
</dbReference>
<dbReference type="InterPro" id="IPR036866">
    <property type="entry name" value="RibonucZ/Hydroxyglut_hydro"/>
</dbReference>
<keyword evidence="3" id="KW-1185">Reference proteome</keyword>
<reference evidence="2 3" key="1">
    <citation type="submission" date="2019-12" db="EMBL/GenBank/DDBJ databases">
        <authorList>
            <person name="Li J."/>
            <person name="Shi Y."/>
            <person name="Xu G."/>
            <person name="Xiao D."/>
            <person name="Ran X."/>
        </authorList>
    </citation>
    <scope>NUCLEOTIDE SEQUENCE [LARGE SCALE GENOMIC DNA]</scope>
    <source>
        <strain evidence="2 3">JCM 15915</strain>
    </source>
</reference>
<dbReference type="AlphaFoldDB" id="A0A7K1LH49"/>
<evidence type="ECO:0000313" key="3">
    <source>
        <dbReference type="Proteomes" id="UP000462152"/>
    </source>
</evidence>
<dbReference type="InterPro" id="IPR001279">
    <property type="entry name" value="Metallo-B-lactamas"/>
</dbReference>
<dbReference type="SUPFAM" id="SSF56281">
    <property type="entry name" value="Metallo-hydrolase/oxidoreductase"/>
    <property type="match status" value="1"/>
</dbReference>
<keyword evidence="2" id="KW-0378">Hydrolase</keyword>
<dbReference type="Pfam" id="PF00753">
    <property type="entry name" value="Lactamase_B"/>
    <property type="match status" value="1"/>
</dbReference>
<dbReference type="Gene3D" id="3.60.15.10">
    <property type="entry name" value="Ribonuclease Z/Hydroxyacylglutathione hydrolase-like"/>
    <property type="match status" value="1"/>
</dbReference>
<dbReference type="RefSeq" id="WP_129314332.1">
    <property type="nucleotide sequence ID" value="NZ_JBFCQO010000001.1"/>
</dbReference>
<name>A0A7K1LH49_9MICC</name>
<sequence length="222" mass="23768">MMAIATEKIDLGKVTIRYISVSDMDNNVYLVTCKQTGTQLLIDAADDPDSISRLVAAGAHDVDAQCACCGNVQLIVTTHSHWDHVRALPEIKSRSEALTACGDADESDIDVPMDITFEDGDTADLEGFSLDVIGLAGHTPGSIALAYTPEEGPTYIFTGDSLFPGGVGKTGSPEAFESLLHDVTTKIFDVYDDDTVILPGHGKSTTLGAERPHLDEWAQRGW</sequence>
<dbReference type="SMART" id="SM00849">
    <property type="entry name" value="Lactamase_B"/>
    <property type="match status" value="1"/>
</dbReference>
<dbReference type="Proteomes" id="UP000462152">
    <property type="component" value="Unassembled WGS sequence"/>
</dbReference>
<dbReference type="OrthoDB" id="2971563at2"/>
<feature type="domain" description="Metallo-beta-lactamase" evidence="1">
    <location>
        <begin position="25"/>
        <end position="201"/>
    </location>
</feature>
<dbReference type="PANTHER" id="PTHR46233">
    <property type="entry name" value="HYDROXYACYLGLUTATHIONE HYDROLASE GLOC"/>
    <property type="match status" value="1"/>
</dbReference>
<evidence type="ECO:0000259" key="1">
    <source>
        <dbReference type="SMART" id="SM00849"/>
    </source>
</evidence>
<dbReference type="CDD" id="cd06262">
    <property type="entry name" value="metallo-hydrolase-like_MBL-fold"/>
    <property type="match status" value="1"/>
</dbReference>
<evidence type="ECO:0000313" key="2">
    <source>
        <dbReference type="EMBL" id="MUN54272.1"/>
    </source>
</evidence>
<gene>
    <name evidence="2" type="ORF">GMA10_03420</name>
</gene>
<comment type="caution">
    <text evidence="2">The sequence shown here is derived from an EMBL/GenBank/DDBJ whole genome shotgun (WGS) entry which is preliminary data.</text>
</comment>
<dbReference type="PANTHER" id="PTHR46233:SF1">
    <property type="entry name" value="CONSERVED PROTEIN"/>
    <property type="match status" value="1"/>
</dbReference>
<proteinExistence type="predicted"/>
<accession>A0A7K1LH49</accession>
<dbReference type="EMBL" id="WOGT01000001">
    <property type="protein sequence ID" value="MUN54272.1"/>
    <property type="molecule type" value="Genomic_DNA"/>
</dbReference>
<protein>
    <submittedName>
        <fullName evidence="2">MBL fold metallo-hydrolase</fullName>
    </submittedName>
</protein>
<dbReference type="GO" id="GO:0016787">
    <property type="term" value="F:hydrolase activity"/>
    <property type="evidence" value="ECO:0007669"/>
    <property type="project" value="UniProtKB-KW"/>
</dbReference>